<keyword evidence="4" id="KW-1185">Reference proteome</keyword>
<dbReference type="Pfam" id="PF17783">
    <property type="entry name" value="WHD_CvfB"/>
    <property type="match status" value="1"/>
</dbReference>
<dbReference type="SMART" id="SM00316">
    <property type="entry name" value="S1"/>
    <property type="match status" value="2"/>
</dbReference>
<evidence type="ECO:0000313" key="3">
    <source>
        <dbReference type="EMBL" id="SHJ63085.1"/>
    </source>
</evidence>
<evidence type="ECO:0000313" key="4">
    <source>
        <dbReference type="Proteomes" id="UP000184342"/>
    </source>
</evidence>
<evidence type="ECO:0000259" key="2">
    <source>
        <dbReference type="PROSITE" id="PS50126"/>
    </source>
</evidence>
<dbReference type="EMBL" id="FQYT01000029">
    <property type="protein sequence ID" value="SHJ63085.1"/>
    <property type="molecule type" value="Genomic_DNA"/>
</dbReference>
<sequence length="277" mass="31410">MIEVGRRQRLNVVKETDFGIYLGDETERVLLPKKQVPEGTQIGDELEVFVYRDSSDRLISTTRMPLIEMGSPARLAVKDVTTIGAFLDWGLEKDLLLPFKEQTRRVGPGETCLVALYVDKSGRLCATMDVYDYLETTDGYEKDEEVSGTVYDIRENLGAFVAVDDKYFGLIPHSEIYKDLKIGEVINARVMEVREDGKLNLSTRKKAYLQMEDDAQAIYEKISQEFGGVLPYNDKAAPEVIRKDFGMSKNEFKRAVGKLLKEGRISIEENSIGIREE</sequence>
<dbReference type="PIRSF" id="PIRSF012524">
    <property type="entry name" value="YitL_S1"/>
    <property type="match status" value="1"/>
</dbReference>
<evidence type="ECO:0000256" key="1">
    <source>
        <dbReference type="PIRNR" id="PIRNR012524"/>
    </source>
</evidence>
<dbReference type="InterPro" id="IPR014464">
    <property type="entry name" value="CvfB_fam"/>
</dbReference>
<gene>
    <name evidence="3" type="ORF">SAMN02745691_02279</name>
</gene>
<dbReference type="SUPFAM" id="SSF50249">
    <property type="entry name" value="Nucleic acid-binding proteins"/>
    <property type="match status" value="1"/>
</dbReference>
<dbReference type="STRING" id="1122934.SAMN02745691_02279"/>
<dbReference type="GO" id="GO:0003676">
    <property type="term" value="F:nucleic acid binding"/>
    <property type="evidence" value="ECO:0007669"/>
    <property type="project" value="InterPro"/>
</dbReference>
<name>A0A1M6KVT8_9FIRM</name>
<dbReference type="InterPro" id="IPR040764">
    <property type="entry name" value="CvfB_WH"/>
</dbReference>
<comment type="similarity">
    <text evidence="1">Belongs to the CvfB family.</text>
</comment>
<feature type="domain" description="S1 motif" evidence="2">
    <location>
        <begin position="143"/>
        <end position="204"/>
    </location>
</feature>
<dbReference type="InterPro" id="IPR036388">
    <property type="entry name" value="WH-like_DNA-bd_sf"/>
</dbReference>
<dbReference type="Pfam" id="PF21543">
    <property type="entry name" value="CvfB_2nd"/>
    <property type="match status" value="1"/>
</dbReference>
<dbReference type="RefSeq" id="WP_073994530.1">
    <property type="nucleotide sequence ID" value="NZ_FQYT01000029.1"/>
</dbReference>
<dbReference type="PANTHER" id="PTHR37296:SF1">
    <property type="entry name" value="CONSERVED VIRULENCE FACTOR B"/>
    <property type="match status" value="1"/>
</dbReference>
<organism evidence="3 4">
    <name type="scientific">Parasporobacterium paucivorans DSM 15970</name>
    <dbReference type="NCBI Taxonomy" id="1122934"/>
    <lineage>
        <taxon>Bacteria</taxon>
        <taxon>Bacillati</taxon>
        <taxon>Bacillota</taxon>
        <taxon>Clostridia</taxon>
        <taxon>Lachnospirales</taxon>
        <taxon>Lachnospiraceae</taxon>
        <taxon>Parasporobacterium</taxon>
    </lineage>
</organism>
<dbReference type="Gene3D" id="1.10.10.10">
    <property type="entry name" value="Winged helix-like DNA-binding domain superfamily/Winged helix DNA-binding domain"/>
    <property type="match status" value="1"/>
</dbReference>
<proteinExistence type="inferred from homology"/>
<dbReference type="InterPro" id="IPR048587">
    <property type="entry name" value="CvfB_S1_3rd"/>
</dbReference>
<protein>
    <recommendedName>
        <fullName evidence="2">S1 motif domain-containing protein</fullName>
    </recommendedName>
</protein>
<dbReference type="AlphaFoldDB" id="A0A1M6KVT8"/>
<dbReference type="OrthoDB" id="9801597at2"/>
<dbReference type="PANTHER" id="PTHR37296">
    <property type="entry name" value="CONSERVED VIRULENCE FACTOR B"/>
    <property type="match status" value="1"/>
</dbReference>
<dbReference type="Gene3D" id="2.40.50.140">
    <property type="entry name" value="Nucleic acid-binding proteins"/>
    <property type="match status" value="2"/>
</dbReference>
<dbReference type="InterPro" id="IPR012340">
    <property type="entry name" value="NA-bd_OB-fold"/>
</dbReference>
<dbReference type="Pfam" id="PF13509">
    <property type="entry name" value="S1_2"/>
    <property type="match status" value="2"/>
</dbReference>
<accession>A0A1M6KVT8</accession>
<dbReference type="PROSITE" id="PS50126">
    <property type="entry name" value="S1"/>
    <property type="match status" value="1"/>
</dbReference>
<dbReference type="InterPro" id="IPR039566">
    <property type="entry name" value="CvfB_S1_st"/>
</dbReference>
<dbReference type="InterPro" id="IPR003029">
    <property type="entry name" value="S1_domain"/>
</dbReference>
<dbReference type="Proteomes" id="UP000184342">
    <property type="component" value="Unassembled WGS sequence"/>
</dbReference>
<reference evidence="3 4" key="1">
    <citation type="submission" date="2016-11" db="EMBL/GenBank/DDBJ databases">
        <authorList>
            <person name="Jaros S."/>
            <person name="Januszkiewicz K."/>
            <person name="Wedrychowicz H."/>
        </authorList>
    </citation>
    <scope>NUCLEOTIDE SEQUENCE [LARGE SCALE GENOMIC DNA]</scope>
    <source>
        <strain evidence="3 4">DSM 15970</strain>
    </source>
</reference>